<dbReference type="InterPro" id="IPR036388">
    <property type="entry name" value="WH-like_DNA-bd_sf"/>
</dbReference>
<evidence type="ECO:0000256" key="2">
    <source>
        <dbReference type="ARBA" id="ARBA00023125"/>
    </source>
</evidence>
<protein>
    <submittedName>
        <fullName evidence="5">ArsR family transcriptional regulator</fullName>
    </submittedName>
</protein>
<dbReference type="Proteomes" id="UP000062160">
    <property type="component" value="Unassembled WGS sequence"/>
</dbReference>
<name>A0A0U9HN06_9FIRM</name>
<evidence type="ECO:0000259" key="4">
    <source>
        <dbReference type="PROSITE" id="PS50987"/>
    </source>
</evidence>
<dbReference type="RefSeq" id="WP_059033183.1">
    <property type="nucleotide sequence ID" value="NZ_DF977002.1"/>
</dbReference>
<dbReference type="GO" id="GO:0003700">
    <property type="term" value="F:DNA-binding transcription factor activity"/>
    <property type="evidence" value="ECO:0007669"/>
    <property type="project" value="InterPro"/>
</dbReference>
<reference evidence="5" key="1">
    <citation type="journal article" date="2016" name="Genome Announc.">
        <title>Draft Genome Sequence of the Syntrophic Lactate-Degrading Bacterium Tepidanaerobacter syntrophicus JLT.</title>
        <authorList>
            <person name="Matsuura N."/>
            <person name="Ohashi A."/>
            <person name="Tourlousse D.M."/>
            <person name="Sekiguchi Y."/>
        </authorList>
    </citation>
    <scope>NUCLEOTIDE SEQUENCE [LARGE SCALE GENOMIC DNA]</scope>
    <source>
        <strain evidence="5">JL</strain>
    </source>
</reference>
<dbReference type="OrthoDB" id="9798835at2"/>
<dbReference type="PANTHER" id="PTHR33154">
    <property type="entry name" value="TRANSCRIPTIONAL REGULATOR, ARSR FAMILY"/>
    <property type="match status" value="1"/>
</dbReference>
<keyword evidence="2" id="KW-0238">DNA-binding</keyword>
<keyword evidence="3" id="KW-0804">Transcription</keyword>
<dbReference type="PRINTS" id="PR00778">
    <property type="entry name" value="HTHARSR"/>
</dbReference>
<evidence type="ECO:0000256" key="3">
    <source>
        <dbReference type="ARBA" id="ARBA00023163"/>
    </source>
</evidence>
<dbReference type="PROSITE" id="PS50987">
    <property type="entry name" value="HTH_ARSR_2"/>
    <property type="match status" value="1"/>
</dbReference>
<dbReference type="AlphaFoldDB" id="A0A0U9HN06"/>
<dbReference type="NCBIfam" id="NF033788">
    <property type="entry name" value="HTH_metalloreg"/>
    <property type="match status" value="1"/>
</dbReference>
<keyword evidence="1" id="KW-0805">Transcription regulation</keyword>
<dbReference type="Pfam" id="PF01022">
    <property type="entry name" value="HTH_5"/>
    <property type="match status" value="1"/>
</dbReference>
<dbReference type="SMART" id="SM00418">
    <property type="entry name" value="HTH_ARSR"/>
    <property type="match status" value="1"/>
</dbReference>
<evidence type="ECO:0000313" key="5">
    <source>
        <dbReference type="EMBL" id="GAQ25731.1"/>
    </source>
</evidence>
<dbReference type="InterPro" id="IPR011991">
    <property type="entry name" value="ArsR-like_HTH"/>
</dbReference>
<dbReference type="InterPro" id="IPR001845">
    <property type="entry name" value="HTH_ArsR_DNA-bd_dom"/>
</dbReference>
<dbReference type="STRING" id="224999.GCA_001485475_01767"/>
<dbReference type="PANTHER" id="PTHR33154:SF33">
    <property type="entry name" value="TRANSCRIPTIONAL REPRESSOR SDPR"/>
    <property type="match status" value="1"/>
</dbReference>
<evidence type="ECO:0000256" key="1">
    <source>
        <dbReference type="ARBA" id="ARBA00023015"/>
    </source>
</evidence>
<feature type="domain" description="HTH arsR-type" evidence="4">
    <location>
        <begin position="1"/>
        <end position="95"/>
    </location>
</feature>
<organism evidence="5">
    <name type="scientific">Tepidanaerobacter syntrophicus</name>
    <dbReference type="NCBI Taxonomy" id="224999"/>
    <lineage>
        <taxon>Bacteria</taxon>
        <taxon>Bacillati</taxon>
        <taxon>Bacillota</taxon>
        <taxon>Clostridia</taxon>
        <taxon>Thermosediminibacterales</taxon>
        <taxon>Tepidanaerobacteraceae</taxon>
        <taxon>Tepidanaerobacter</taxon>
    </lineage>
</organism>
<gene>
    <name evidence="5" type="ORF">TSYNT_8268</name>
</gene>
<sequence length="102" mass="11712">MVLSLSEYKVEFLRSLADNTRLKIIEALKERERTVSELVESVGSSQANISTHLKLLRSAGIVKSRNKGKYVYYSLRDESIPEFLNSLEEMLILMRRKSFEGA</sequence>
<evidence type="ECO:0000313" key="6">
    <source>
        <dbReference type="Proteomes" id="UP000062160"/>
    </source>
</evidence>
<dbReference type="EMBL" id="DF977002">
    <property type="protein sequence ID" value="GAQ25731.1"/>
    <property type="molecule type" value="Genomic_DNA"/>
</dbReference>
<dbReference type="GO" id="GO:0003677">
    <property type="term" value="F:DNA binding"/>
    <property type="evidence" value="ECO:0007669"/>
    <property type="project" value="UniProtKB-KW"/>
</dbReference>
<dbReference type="InterPro" id="IPR036390">
    <property type="entry name" value="WH_DNA-bd_sf"/>
</dbReference>
<keyword evidence="6" id="KW-1185">Reference proteome</keyword>
<dbReference type="InterPro" id="IPR051081">
    <property type="entry name" value="HTH_MetalResp_TranReg"/>
</dbReference>
<dbReference type="SUPFAM" id="SSF46785">
    <property type="entry name" value="Winged helix' DNA-binding domain"/>
    <property type="match status" value="1"/>
</dbReference>
<proteinExistence type="predicted"/>
<dbReference type="CDD" id="cd00090">
    <property type="entry name" value="HTH_ARSR"/>
    <property type="match status" value="1"/>
</dbReference>
<accession>A0A0U9HN06</accession>
<dbReference type="Gene3D" id="1.10.10.10">
    <property type="entry name" value="Winged helix-like DNA-binding domain superfamily/Winged helix DNA-binding domain"/>
    <property type="match status" value="1"/>
</dbReference>